<organism evidence="1">
    <name type="scientific">hydrothermal vent metagenome</name>
    <dbReference type="NCBI Taxonomy" id="652676"/>
    <lineage>
        <taxon>unclassified sequences</taxon>
        <taxon>metagenomes</taxon>
        <taxon>ecological metagenomes</taxon>
    </lineage>
</organism>
<dbReference type="EMBL" id="UOFV01000555">
    <property type="protein sequence ID" value="VAX05914.1"/>
    <property type="molecule type" value="Genomic_DNA"/>
</dbReference>
<reference evidence="1" key="1">
    <citation type="submission" date="2018-06" db="EMBL/GenBank/DDBJ databases">
        <authorList>
            <person name="Zhirakovskaya E."/>
        </authorList>
    </citation>
    <scope>NUCLEOTIDE SEQUENCE</scope>
</reference>
<dbReference type="AlphaFoldDB" id="A0A3B1B1P9"/>
<gene>
    <name evidence="1" type="ORF">MNBD_GAMMA19-1216</name>
</gene>
<sequence>MIQHWFTAPSYLQNGGMIDKLTPLIKRWVEQSADAHHTVTHWLLVHQLNALAQRHNEQAGTESAAVRQRGASERVKQVIDLLNAALSSRDDVICNSIIDYLIDNENNYLLLDLVAIARHIKRQRPKFNTTEQQRTRFLAFVRNKLITVLDSPPRQADDWSIIATDRCGCADCQELNTFLQASDLTHKTWPLAKGRRQHIHGIVEGMSIPVSHQTERSGSPHKLHLKKCEQLFKDAQMQREQLEEALCVLQAEF</sequence>
<protein>
    <submittedName>
        <fullName evidence="1">Uncharacterized protein</fullName>
    </submittedName>
</protein>
<proteinExistence type="predicted"/>
<evidence type="ECO:0000313" key="1">
    <source>
        <dbReference type="EMBL" id="VAX05914.1"/>
    </source>
</evidence>
<accession>A0A3B1B1P9</accession>
<name>A0A3B1B1P9_9ZZZZ</name>